<keyword evidence="2" id="KW-1185">Reference proteome</keyword>
<organism evidence="1 2">
    <name type="scientific">Chitinophaga agrisoli</name>
    <dbReference type="NCBI Taxonomy" id="2607653"/>
    <lineage>
        <taxon>Bacteria</taxon>
        <taxon>Pseudomonadati</taxon>
        <taxon>Bacteroidota</taxon>
        <taxon>Chitinophagia</taxon>
        <taxon>Chitinophagales</taxon>
        <taxon>Chitinophagaceae</taxon>
        <taxon>Chitinophaga</taxon>
    </lineage>
</organism>
<reference evidence="1 2" key="1">
    <citation type="submission" date="2019-09" db="EMBL/GenBank/DDBJ databases">
        <title>Chitinophaga ginsengihumi sp. nov., isolated from soil of ginseng rhizosphere.</title>
        <authorList>
            <person name="Lee J."/>
        </authorList>
    </citation>
    <scope>NUCLEOTIDE SEQUENCE [LARGE SCALE GENOMIC DNA]</scope>
    <source>
        <strain evidence="1 2">BN140078</strain>
    </source>
</reference>
<sequence length="485" mass="56592">MITIYLDKQLLSYLRNKDSQPANDEHQRQLHLAHKLSTFLEKNKDSLLLFYSHAHILDLQNDKSEKKYEDLVFMDKLIGRNYLTKSDQDETSYRNILPSEAFRQHQGHYSLMSSIASLDNLFDLEGIRDFISPDQLSQLQKQLDILKLPGFPLLGQALNNIPEEHKAVFSQMFPTDEHTSFFDVISTFSKYMDDFQNSPVVYKGLRKVVNDGISAAKFVINLDDYNIPDPSKKQLIGKNLLEFVKNVLEQIGNQNPSQFDLHYQAYFHLDLLGIEPEKSKKLKTSNLLADAQHSFYGAHCDYIVSEDLKFREKSKMINAIFGVETKVLSVEEFMADLFWLNVEKQVNESDFWSSILYDLKNGLVMHTHTSSIDGTVVTIKPFINYFNYFNRIQQVITPQKRYWCLYHSLKSYSHWTAYATIEKITNIAFNVFGFDIYGKGKFDWEKDKNVMKVDDCAIRTWIRENLQILLVLQEIDLQLFVEEID</sequence>
<evidence type="ECO:0000313" key="1">
    <source>
        <dbReference type="EMBL" id="KAA2239866.1"/>
    </source>
</evidence>
<proteinExistence type="predicted"/>
<dbReference type="EMBL" id="VUOC01000004">
    <property type="protein sequence ID" value="KAA2239866.1"/>
    <property type="molecule type" value="Genomic_DNA"/>
</dbReference>
<accession>A0A5B2VN68</accession>
<evidence type="ECO:0000313" key="2">
    <source>
        <dbReference type="Proteomes" id="UP000324611"/>
    </source>
</evidence>
<dbReference type="Proteomes" id="UP000324611">
    <property type="component" value="Unassembled WGS sequence"/>
</dbReference>
<reference evidence="1 2" key="2">
    <citation type="submission" date="2019-09" db="EMBL/GenBank/DDBJ databases">
        <authorList>
            <person name="Jin C."/>
        </authorList>
    </citation>
    <scope>NUCLEOTIDE SEQUENCE [LARGE SCALE GENOMIC DNA]</scope>
    <source>
        <strain evidence="1 2">BN140078</strain>
    </source>
</reference>
<name>A0A5B2VN68_9BACT</name>
<comment type="caution">
    <text evidence="1">The sequence shown here is derived from an EMBL/GenBank/DDBJ whole genome shotgun (WGS) entry which is preliminary data.</text>
</comment>
<protein>
    <submittedName>
        <fullName evidence="1">Uncharacterized protein</fullName>
    </submittedName>
</protein>
<dbReference type="RefSeq" id="WP_149841043.1">
    <property type="nucleotide sequence ID" value="NZ_VUOC01000004.1"/>
</dbReference>
<dbReference type="AlphaFoldDB" id="A0A5B2VN68"/>
<gene>
    <name evidence="1" type="ORF">F0L74_27150</name>
</gene>